<reference evidence="1" key="1">
    <citation type="submission" date="2009-01" db="EMBL/GenBank/DDBJ databases">
        <authorList>
            <person name="Carlson J."/>
            <person name="Booth B."/>
            <person name="Frise E."/>
            <person name="Sandler J."/>
            <person name="Wan K."/>
            <person name="Yu C."/>
            <person name="Celniker S."/>
        </authorList>
    </citation>
    <scope>NUCLEOTIDE SEQUENCE</scope>
</reference>
<sequence>MFLRKIKVRQRPPGLLPLVRAGGANRFQLDVVYMVLTAFHTHTLATHIPAHQTPRRKAAVPGKFVYILHPKNISPHG</sequence>
<evidence type="ECO:0000313" key="1">
    <source>
        <dbReference type="EMBL" id="ACL68732.1"/>
    </source>
</evidence>
<proteinExistence type="evidence at transcript level"/>
<accession>B8A3Z3</accession>
<protein>
    <submittedName>
        <fullName evidence="1">MIP02346p</fullName>
    </submittedName>
</protein>
<dbReference type="AlphaFoldDB" id="B8A3Z3"/>
<organism evidence="1">
    <name type="scientific">Drosophila melanogaster</name>
    <name type="common">Fruit fly</name>
    <dbReference type="NCBI Taxonomy" id="7227"/>
    <lineage>
        <taxon>Eukaryota</taxon>
        <taxon>Metazoa</taxon>
        <taxon>Ecdysozoa</taxon>
        <taxon>Arthropoda</taxon>
        <taxon>Hexapoda</taxon>
        <taxon>Insecta</taxon>
        <taxon>Pterygota</taxon>
        <taxon>Neoptera</taxon>
        <taxon>Endopterygota</taxon>
        <taxon>Diptera</taxon>
        <taxon>Brachycera</taxon>
        <taxon>Muscomorpha</taxon>
        <taxon>Ephydroidea</taxon>
        <taxon>Drosophilidae</taxon>
        <taxon>Drosophila</taxon>
        <taxon>Sophophora</taxon>
    </lineage>
</organism>
<name>B8A3Z3_DROME</name>
<gene>
    <name evidence="1" type="primary">Cam-RA</name>
</gene>
<dbReference type="EMBL" id="BT056285">
    <property type="protein sequence ID" value="ACL68732.1"/>
    <property type="molecule type" value="mRNA"/>
</dbReference>